<organism evidence="2 3">
    <name type="scientific">Arthrobacter deserti</name>
    <dbReference type="NCBI Taxonomy" id="1742687"/>
    <lineage>
        <taxon>Bacteria</taxon>
        <taxon>Bacillati</taxon>
        <taxon>Actinomycetota</taxon>
        <taxon>Actinomycetes</taxon>
        <taxon>Micrococcales</taxon>
        <taxon>Micrococcaceae</taxon>
        <taxon>Arthrobacter</taxon>
    </lineage>
</organism>
<dbReference type="EMBL" id="JAAZSR010000230">
    <property type="protein sequence ID" value="NKX51441.1"/>
    <property type="molecule type" value="Genomic_DNA"/>
</dbReference>
<dbReference type="Gene3D" id="3.40.50.1110">
    <property type="entry name" value="SGNH hydrolase"/>
    <property type="match status" value="1"/>
</dbReference>
<evidence type="ECO:0000313" key="2">
    <source>
        <dbReference type="EMBL" id="NKX51441.1"/>
    </source>
</evidence>
<feature type="non-terminal residue" evidence="2">
    <location>
        <position position="1"/>
    </location>
</feature>
<dbReference type="Pfam" id="PF13472">
    <property type="entry name" value="Lipase_GDSL_2"/>
    <property type="match status" value="1"/>
</dbReference>
<name>A0ABX1JRR9_9MICC</name>
<feature type="domain" description="SGNH hydrolase-type esterase" evidence="1">
    <location>
        <begin position="3"/>
        <end position="151"/>
    </location>
</feature>
<dbReference type="Proteomes" id="UP000523795">
    <property type="component" value="Unassembled WGS sequence"/>
</dbReference>
<dbReference type="GO" id="GO:0016787">
    <property type="term" value="F:hydrolase activity"/>
    <property type="evidence" value="ECO:0007669"/>
    <property type="project" value="UniProtKB-KW"/>
</dbReference>
<evidence type="ECO:0000313" key="3">
    <source>
        <dbReference type="Proteomes" id="UP000523795"/>
    </source>
</evidence>
<dbReference type="SUPFAM" id="SSF52266">
    <property type="entry name" value="SGNH hydrolase"/>
    <property type="match status" value="1"/>
</dbReference>
<sequence>AVATKADYITVLIGANDLCAASAAAMASTADFARHIDAALGALDEGLPQSRVFLGSIPALYQLWSALHTDPKARRAWQAAGTCRSMLDPGSTEAQRGQVVARQQAFNRILAQTCARYATCRWDGGAISGYRFSAADISTLDYFHPGVRGQAELADLAWRAFEP</sequence>
<protein>
    <submittedName>
        <fullName evidence="2">SGNH/GDSL hydrolase family protein</fullName>
    </submittedName>
</protein>
<proteinExistence type="predicted"/>
<gene>
    <name evidence="2" type="ORF">HER39_12855</name>
</gene>
<comment type="caution">
    <text evidence="2">The sequence shown here is derived from an EMBL/GenBank/DDBJ whole genome shotgun (WGS) entry which is preliminary data.</text>
</comment>
<keyword evidence="2" id="KW-0378">Hydrolase</keyword>
<keyword evidence="3" id="KW-1185">Reference proteome</keyword>
<evidence type="ECO:0000259" key="1">
    <source>
        <dbReference type="Pfam" id="PF13472"/>
    </source>
</evidence>
<reference evidence="2 3" key="1">
    <citation type="submission" date="2020-04" db="EMBL/GenBank/DDBJ databases">
        <authorList>
            <person name="Liu S."/>
        </authorList>
    </citation>
    <scope>NUCLEOTIDE SEQUENCE [LARGE SCALE GENOMIC DNA]</scope>
    <source>
        <strain evidence="2 3">CGMCC 1.15091</strain>
    </source>
</reference>
<dbReference type="InterPro" id="IPR013830">
    <property type="entry name" value="SGNH_hydro"/>
</dbReference>
<accession>A0ABX1JRR9</accession>
<dbReference type="InterPro" id="IPR036514">
    <property type="entry name" value="SGNH_hydro_sf"/>
</dbReference>